<evidence type="ECO:0000256" key="2">
    <source>
        <dbReference type="ARBA" id="ARBA00022723"/>
    </source>
</evidence>
<dbReference type="PROSITE" id="PS51891">
    <property type="entry name" value="CENP_V_GFA"/>
    <property type="match status" value="1"/>
</dbReference>
<dbReference type="GO" id="GO:0016846">
    <property type="term" value="F:carbon-sulfur lyase activity"/>
    <property type="evidence" value="ECO:0007669"/>
    <property type="project" value="InterPro"/>
</dbReference>
<dbReference type="PANTHER" id="PTHR33337:SF32">
    <property type="entry name" value="DUF636 DOMAIN PROTEIN (AFU_ORTHOLOGUE AFUA_7G04120)"/>
    <property type="match status" value="1"/>
</dbReference>
<keyword evidence="4" id="KW-0456">Lyase</keyword>
<accession>A0A0N1NY45</accession>
<evidence type="ECO:0000313" key="7">
    <source>
        <dbReference type="Proteomes" id="UP000038010"/>
    </source>
</evidence>
<dbReference type="Gene3D" id="3.90.1590.10">
    <property type="entry name" value="glutathione-dependent formaldehyde- activating enzyme (gfa)"/>
    <property type="match status" value="2"/>
</dbReference>
<comment type="caution">
    <text evidence="6">The sequence shown here is derived from an EMBL/GenBank/DDBJ whole genome shotgun (WGS) entry which is preliminary data.</text>
</comment>
<dbReference type="Proteomes" id="UP000038010">
    <property type="component" value="Unassembled WGS sequence"/>
</dbReference>
<dbReference type="GO" id="GO:0046872">
    <property type="term" value="F:metal ion binding"/>
    <property type="evidence" value="ECO:0007669"/>
    <property type="project" value="UniProtKB-KW"/>
</dbReference>
<organism evidence="6 7">
    <name type="scientific">Cyphellophora attinorum</name>
    <dbReference type="NCBI Taxonomy" id="1664694"/>
    <lineage>
        <taxon>Eukaryota</taxon>
        <taxon>Fungi</taxon>
        <taxon>Dikarya</taxon>
        <taxon>Ascomycota</taxon>
        <taxon>Pezizomycotina</taxon>
        <taxon>Eurotiomycetes</taxon>
        <taxon>Chaetothyriomycetidae</taxon>
        <taxon>Chaetothyriales</taxon>
        <taxon>Cyphellophoraceae</taxon>
        <taxon>Cyphellophora</taxon>
    </lineage>
</organism>
<sequence>MASGKVPTSSATLTCLCGAISLPGSYLKESHFPIESEICHCNPCRYSYGSLIPTFFEIKNPPPAPALAKLRKYQFTDVCARYFCATCGTHCFVDHPHKDNEWFCLTGIVELPPSIPNKPPNLVTINSHQYLADTLDGGMAPLFLDPQPNSIKPPTIFAAASRDPDSARDPTDVVTMAQLSLSHPSPQASHLNAKCHCKGVNLSIARADYTTNPHNVHPDKQPTNKAIRDKYAAWFCACRSCRLSTGSSITGHMYVPPAAITDATTGDSVVLGLPALNDSKVNQSAGLKTLTHYRSTESVVRSFCGNCGAYVFYCSVNQDKDGKAGDGHGVIDIAAGLLRAESGSMAREWVYWEDWVSHANEAVDQKLVEVVKEGGWKSVGLAQ</sequence>
<proteinExistence type="inferred from homology"/>
<feature type="domain" description="CENP-V/GFA" evidence="5">
    <location>
        <begin position="9"/>
        <end position="131"/>
    </location>
</feature>
<dbReference type="InterPro" id="IPR011057">
    <property type="entry name" value="Mss4-like_sf"/>
</dbReference>
<dbReference type="SUPFAM" id="SSF51316">
    <property type="entry name" value="Mss4-like"/>
    <property type="match status" value="2"/>
</dbReference>
<evidence type="ECO:0000256" key="1">
    <source>
        <dbReference type="ARBA" id="ARBA00005495"/>
    </source>
</evidence>
<name>A0A0N1NY45_9EURO</name>
<evidence type="ECO:0000313" key="6">
    <source>
        <dbReference type="EMBL" id="KPI38107.1"/>
    </source>
</evidence>
<dbReference type="OrthoDB" id="5422068at2759"/>
<keyword evidence="7" id="KW-1185">Reference proteome</keyword>
<dbReference type="InterPro" id="IPR006913">
    <property type="entry name" value="CENP-V/GFA"/>
</dbReference>
<keyword evidence="2" id="KW-0479">Metal-binding</keyword>
<evidence type="ECO:0000256" key="4">
    <source>
        <dbReference type="ARBA" id="ARBA00023239"/>
    </source>
</evidence>
<dbReference type="Pfam" id="PF04828">
    <property type="entry name" value="GFA"/>
    <property type="match status" value="1"/>
</dbReference>
<evidence type="ECO:0000256" key="3">
    <source>
        <dbReference type="ARBA" id="ARBA00022833"/>
    </source>
</evidence>
<dbReference type="RefSeq" id="XP_017998070.1">
    <property type="nucleotide sequence ID" value="XM_018139787.1"/>
</dbReference>
<dbReference type="AlphaFoldDB" id="A0A0N1NY45"/>
<dbReference type="EMBL" id="LFJN01000020">
    <property type="protein sequence ID" value="KPI38107.1"/>
    <property type="molecule type" value="Genomic_DNA"/>
</dbReference>
<dbReference type="PANTHER" id="PTHR33337">
    <property type="entry name" value="GFA DOMAIN-CONTAINING PROTEIN"/>
    <property type="match status" value="1"/>
</dbReference>
<protein>
    <recommendedName>
        <fullName evidence="5">CENP-V/GFA domain-containing protein</fullName>
    </recommendedName>
</protein>
<comment type="similarity">
    <text evidence="1">Belongs to the Gfa family.</text>
</comment>
<reference evidence="6 7" key="1">
    <citation type="submission" date="2015-06" db="EMBL/GenBank/DDBJ databases">
        <title>Draft genome of the ant-associated black yeast Phialophora attae CBS 131958.</title>
        <authorList>
            <person name="Moreno L.F."/>
            <person name="Stielow B.J."/>
            <person name="de Hoog S."/>
            <person name="Vicente V.A."/>
            <person name="Weiss V.A."/>
            <person name="de Vries M."/>
            <person name="Cruz L.M."/>
            <person name="Souza E.M."/>
        </authorList>
    </citation>
    <scope>NUCLEOTIDE SEQUENCE [LARGE SCALE GENOMIC DNA]</scope>
    <source>
        <strain evidence="6 7">CBS 131958</strain>
    </source>
</reference>
<dbReference type="VEuPathDB" id="FungiDB:AB675_1097"/>
<keyword evidence="3" id="KW-0862">Zinc</keyword>
<evidence type="ECO:0000259" key="5">
    <source>
        <dbReference type="PROSITE" id="PS51891"/>
    </source>
</evidence>
<gene>
    <name evidence="6" type="ORF">AB675_1097</name>
</gene>
<dbReference type="GeneID" id="28731656"/>